<keyword evidence="14" id="KW-1133">Transmembrane helix</keyword>
<evidence type="ECO:0000256" key="7">
    <source>
        <dbReference type="ARBA" id="ARBA00022975"/>
    </source>
</evidence>
<proteinExistence type="inferred from homology"/>
<dbReference type="Gene3D" id="2.10.240.10">
    <property type="entry name" value="Dihydroorotate dehydrogenase, electron transfer subunit"/>
    <property type="match status" value="1"/>
</dbReference>
<keyword evidence="3 11" id="KW-0285">Flavoprotein</keyword>
<evidence type="ECO:0000256" key="9">
    <source>
        <dbReference type="ARBA" id="ARBA00023004"/>
    </source>
</evidence>
<evidence type="ECO:0000256" key="2">
    <source>
        <dbReference type="ARBA" id="ARBA00022448"/>
    </source>
</evidence>
<dbReference type="UniPathway" id="UPA00070">
    <property type="reaction ID" value="UER00945"/>
</dbReference>
<feature type="binding site" evidence="11 12">
    <location>
        <begin position="52"/>
        <end position="55"/>
    </location>
    <ligand>
        <name>FAD</name>
        <dbReference type="ChEBI" id="CHEBI:57692"/>
    </ligand>
</feature>
<dbReference type="InterPro" id="IPR039261">
    <property type="entry name" value="FNR_nucleotide-bd"/>
</dbReference>
<dbReference type="RefSeq" id="WP_059177050.1">
    <property type="nucleotide sequence ID" value="NZ_BCNO01000003.1"/>
</dbReference>
<dbReference type="PANTHER" id="PTHR43513:SF3">
    <property type="entry name" value="DIHYDROOROTATE DEHYDROGENASE B (NAD(+)), ELECTRON TRANSFER SUBUNIT-RELATED"/>
    <property type="match status" value="1"/>
</dbReference>
<feature type="transmembrane region" description="Helical" evidence="14">
    <location>
        <begin position="104"/>
        <end position="120"/>
    </location>
</feature>
<gene>
    <name evidence="11" type="primary">pyrK</name>
    <name evidence="16" type="ORF">TAGGR_395</name>
</gene>
<dbReference type="SUPFAM" id="SSF63380">
    <property type="entry name" value="Riboflavin synthase domain-like"/>
    <property type="match status" value="1"/>
</dbReference>
<dbReference type="GO" id="GO:0009055">
    <property type="term" value="F:electron transfer activity"/>
    <property type="evidence" value="ECO:0007669"/>
    <property type="project" value="UniProtKB-UniRule"/>
</dbReference>
<keyword evidence="2 11" id="KW-0813">Transport</keyword>
<comment type="subunit">
    <text evidence="11">Heterotetramer of 2 PyrK and 2 PyrD type B subunits.</text>
</comment>
<dbReference type="Pfam" id="PF00175">
    <property type="entry name" value="NAD_binding_1"/>
    <property type="match status" value="1"/>
</dbReference>
<feature type="binding site" evidence="11 13">
    <location>
        <position position="223"/>
    </location>
    <ligand>
        <name>[2Fe-2S] cluster</name>
        <dbReference type="ChEBI" id="CHEBI:190135"/>
    </ligand>
</feature>
<evidence type="ECO:0000256" key="11">
    <source>
        <dbReference type="HAMAP-Rule" id="MF_01211"/>
    </source>
</evidence>
<feature type="binding site" evidence="11 13">
    <location>
        <position position="215"/>
    </location>
    <ligand>
        <name>[2Fe-2S] cluster</name>
        <dbReference type="ChEBI" id="CHEBI:190135"/>
    </ligand>
</feature>
<feature type="binding site" evidence="11 12">
    <location>
        <begin position="67"/>
        <end position="69"/>
    </location>
    <ligand>
        <name>FAD</name>
        <dbReference type="ChEBI" id="CHEBI:57692"/>
    </ligand>
</feature>
<evidence type="ECO:0000256" key="1">
    <source>
        <dbReference type="ARBA" id="ARBA00006422"/>
    </source>
</evidence>
<evidence type="ECO:0000256" key="10">
    <source>
        <dbReference type="ARBA" id="ARBA00023014"/>
    </source>
</evidence>
<accession>A0A0U9IB32</accession>
<comment type="pathway">
    <text evidence="11">Pyrimidine metabolism; UMP biosynthesis via de novo pathway; orotate from (S)-dihydroorotate (NAD(+) route): step 1/1.</text>
</comment>
<feature type="binding site" evidence="11 12">
    <location>
        <begin position="74"/>
        <end position="75"/>
    </location>
    <ligand>
        <name>FAD</name>
        <dbReference type="ChEBI" id="CHEBI:57692"/>
    </ligand>
</feature>
<dbReference type="Pfam" id="PF00970">
    <property type="entry name" value="FAD_binding_6"/>
    <property type="match status" value="1"/>
</dbReference>
<dbReference type="Proteomes" id="UP000054976">
    <property type="component" value="Unassembled WGS sequence"/>
</dbReference>
<reference evidence="17" key="1">
    <citation type="submission" date="2016-01" db="EMBL/GenBank/DDBJ databases">
        <title>Draft genome sequence of Thermodesulfovibrio aggregans strain TGE-P1.</title>
        <authorList>
            <person name="Sekiguchi Y."/>
            <person name="Ohashi A."/>
            <person name="Matsuura N."/>
            <person name="Tourlousse M.D."/>
        </authorList>
    </citation>
    <scope>NUCLEOTIDE SEQUENCE [LARGE SCALE GENOMIC DNA]</scope>
    <source>
        <strain evidence="17">TGE-P1</strain>
    </source>
</reference>
<keyword evidence="6 11" id="KW-0274">FAD</keyword>
<evidence type="ECO:0000256" key="12">
    <source>
        <dbReference type="PIRSR" id="PIRSR006816-1"/>
    </source>
</evidence>
<comment type="caution">
    <text evidence="16">The sequence shown here is derived from an EMBL/GenBank/DDBJ whole genome shotgun (WGS) entry which is preliminary data.</text>
</comment>
<protein>
    <recommendedName>
        <fullName evidence="11">Dihydroorotate dehydrogenase B (NAD(+)), electron transfer subunit</fullName>
    </recommendedName>
    <alternativeName>
        <fullName evidence="11">Dihydroorotate oxidase B, electron transfer subunit</fullName>
    </alternativeName>
</protein>
<dbReference type="InterPro" id="IPR023455">
    <property type="entry name" value="Dihydroorotate_DHASE_ETsu"/>
</dbReference>
<dbReference type="InterPro" id="IPR017938">
    <property type="entry name" value="Riboflavin_synthase-like_b-brl"/>
</dbReference>
<evidence type="ECO:0000256" key="13">
    <source>
        <dbReference type="PIRSR" id="PIRSR006816-2"/>
    </source>
</evidence>
<dbReference type="PANTHER" id="PTHR43513">
    <property type="entry name" value="DIHYDROOROTATE DEHYDROGENASE B (NAD(+)), ELECTRON TRANSFER SUBUNIT"/>
    <property type="match status" value="1"/>
</dbReference>
<dbReference type="PIRSF" id="PIRSF006816">
    <property type="entry name" value="Cyc3_hyd_g"/>
    <property type="match status" value="1"/>
</dbReference>
<keyword evidence="14" id="KW-0812">Transmembrane</keyword>
<keyword evidence="17" id="KW-1185">Reference proteome</keyword>
<keyword evidence="5 11" id="KW-0479">Metal-binding</keyword>
<evidence type="ECO:0000256" key="4">
    <source>
        <dbReference type="ARBA" id="ARBA00022714"/>
    </source>
</evidence>
<dbReference type="HAMAP" id="MF_01211">
    <property type="entry name" value="DHODB_Fe_S_bind"/>
    <property type="match status" value="1"/>
</dbReference>
<comment type="cofactor">
    <cofactor evidence="11 12">
        <name>FAD</name>
        <dbReference type="ChEBI" id="CHEBI:57692"/>
    </cofactor>
    <text evidence="11 12">Binds 1 FAD per subunit.</text>
</comment>
<dbReference type="GO" id="GO:0051537">
    <property type="term" value="F:2 iron, 2 sulfur cluster binding"/>
    <property type="evidence" value="ECO:0007669"/>
    <property type="project" value="UniProtKB-KW"/>
</dbReference>
<comment type="function">
    <text evidence="11">Responsible for channeling the electrons from the oxidation of dihydroorotate from the FMN redox center in the PyrD type B subunit to the ultimate electron acceptor NAD(+).</text>
</comment>
<dbReference type="InterPro" id="IPR037117">
    <property type="entry name" value="Dihydroorotate_DH_ele_sf"/>
</dbReference>
<dbReference type="OrthoDB" id="9789468at2"/>
<dbReference type="PROSITE" id="PS51384">
    <property type="entry name" value="FAD_FR"/>
    <property type="match status" value="1"/>
</dbReference>
<feature type="binding site" evidence="11 13">
    <location>
        <position position="220"/>
    </location>
    <ligand>
        <name>[2Fe-2S] cluster</name>
        <dbReference type="ChEBI" id="CHEBI:190135"/>
    </ligand>
</feature>
<comment type="cofactor">
    <cofactor evidence="13">
        <name>[2Fe-2S] cluster</name>
        <dbReference type="ChEBI" id="CHEBI:190135"/>
    </cofactor>
    <text evidence="13">Binds 1 [2Fe-2S] cluster per subunit.</text>
</comment>
<evidence type="ECO:0000256" key="3">
    <source>
        <dbReference type="ARBA" id="ARBA00022630"/>
    </source>
</evidence>
<evidence type="ECO:0000256" key="8">
    <source>
        <dbReference type="ARBA" id="ARBA00022982"/>
    </source>
</evidence>
<keyword evidence="14" id="KW-0472">Membrane</keyword>
<dbReference type="AlphaFoldDB" id="A0A0U9IB32"/>
<keyword evidence="8 11" id="KW-0249">Electron transport</keyword>
<dbReference type="InterPro" id="IPR017927">
    <property type="entry name" value="FAD-bd_FR_type"/>
</dbReference>
<dbReference type="InterPro" id="IPR050353">
    <property type="entry name" value="PyrK_electron_transfer"/>
</dbReference>
<organism evidence="16 17">
    <name type="scientific">Thermodesulfovibrio aggregans</name>
    <dbReference type="NCBI Taxonomy" id="86166"/>
    <lineage>
        <taxon>Bacteria</taxon>
        <taxon>Pseudomonadati</taxon>
        <taxon>Nitrospirota</taxon>
        <taxon>Thermodesulfovibrionia</taxon>
        <taxon>Thermodesulfovibrionales</taxon>
        <taxon>Thermodesulfovibrionaceae</taxon>
        <taxon>Thermodesulfovibrio</taxon>
    </lineage>
</organism>
<keyword evidence="10 11" id="KW-0411">Iron-sulfur</keyword>
<name>A0A0U9IB32_9BACT</name>
<dbReference type="InterPro" id="IPR008333">
    <property type="entry name" value="Cbr1-like_FAD-bd_dom"/>
</dbReference>
<dbReference type="GO" id="GO:0050660">
    <property type="term" value="F:flavin adenine dinucleotide binding"/>
    <property type="evidence" value="ECO:0007669"/>
    <property type="project" value="InterPro"/>
</dbReference>
<evidence type="ECO:0000313" key="17">
    <source>
        <dbReference type="Proteomes" id="UP000054976"/>
    </source>
</evidence>
<evidence type="ECO:0000256" key="14">
    <source>
        <dbReference type="SAM" id="Phobius"/>
    </source>
</evidence>
<evidence type="ECO:0000259" key="15">
    <source>
        <dbReference type="PROSITE" id="PS51384"/>
    </source>
</evidence>
<comment type="similarity">
    <text evidence="1 11">Belongs to the PyrK family.</text>
</comment>
<dbReference type="Gene3D" id="3.40.50.80">
    <property type="entry name" value="Nucleotide-binding domain of ferredoxin-NADP reductase (FNR) module"/>
    <property type="match status" value="1"/>
</dbReference>
<dbReference type="Gene3D" id="2.40.30.10">
    <property type="entry name" value="Translation factors"/>
    <property type="match status" value="1"/>
</dbReference>
<keyword evidence="7 11" id="KW-0665">Pyrimidine biosynthesis</keyword>
<evidence type="ECO:0000313" key="16">
    <source>
        <dbReference type="EMBL" id="GAQ95622.1"/>
    </source>
</evidence>
<dbReference type="InterPro" id="IPR019480">
    <property type="entry name" value="Dihydroorotate_DH_Fe-S-bd"/>
</dbReference>
<feature type="domain" description="FAD-binding FR-type" evidence="15">
    <location>
        <begin position="2"/>
        <end position="99"/>
    </location>
</feature>
<keyword evidence="9 11" id="KW-0408">Iron</keyword>
<dbReference type="CDD" id="cd06218">
    <property type="entry name" value="DHOD_e_trans"/>
    <property type="match status" value="1"/>
</dbReference>
<keyword evidence="4 11" id="KW-0001">2Fe-2S</keyword>
<feature type="binding site" evidence="11 13">
    <location>
        <position position="235"/>
    </location>
    <ligand>
        <name>[2Fe-2S] cluster</name>
        <dbReference type="ChEBI" id="CHEBI:190135"/>
    </ligand>
</feature>
<dbReference type="EMBL" id="BCNO01000003">
    <property type="protein sequence ID" value="GAQ95622.1"/>
    <property type="molecule type" value="Genomic_DNA"/>
</dbReference>
<evidence type="ECO:0000256" key="6">
    <source>
        <dbReference type="ARBA" id="ARBA00022827"/>
    </source>
</evidence>
<dbReference type="GO" id="GO:0016491">
    <property type="term" value="F:oxidoreductase activity"/>
    <property type="evidence" value="ECO:0007669"/>
    <property type="project" value="InterPro"/>
</dbReference>
<dbReference type="STRING" id="86166.TAGGR_395"/>
<dbReference type="InterPro" id="IPR001433">
    <property type="entry name" value="OxRdtase_FAD/NAD-bd"/>
</dbReference>
<comment type="cofactor">
    <cofactor evidence="11">
        <name>[2Fe-2S] cluster</name>
        <dbReference type="ChEBI" id="CHEBI:190135"/>
    </cofactor>
    <text evidence="11">Binds 1 [2Fe-2S] cluster per subunit.</text>
</comment>
<dbReference type="SUPFAM" id="SSF52343">
    <property type="entry name" value="Ferredoxin reductase-like, C-terminal NADP-linked domain"/>
    <property type="match status" value="1"/>
</dbReference>
<dbReference type="Pfam" id="PF10418">
    <property type="entry name" value="DHODB_Fe-S_bind"/>
    <property type="match status" value="1"/>
</dbReference>
<sequence>MNKLFRAKIIKNEQLTKDIYLLCVESPDEIQSKPGQFCLLKLNQRLDPLLSRPFSIFDHVSGEIKFLYRVKGKGTRILSTFKKDDYITLSGPFGRWYPFPQGDFIVIAGGIGLASVYYLMKRFPKRAYLFYGVREEREILFYDELREITKEMYISTEMECPYTYKGIVTELVKEKCKNLSLPIYACGPMVMLKELKKVVKESQVCYVATEERMACGVGACLGCVIETKEGFKRVCTDGPVFDIRELLL</sequence>
<evidence type="ECO:0000256" key="5">
    <source>
        <dbReference type="ARBA" id="ARBA00022723"/>
    </source>
</evidence>
<dbReference type="InterPro" id="IPR012165">
    <property type="entry name" value="Cyt_c3_hydrogenase_gsu"/>
</dbReference>
<dbReference type="GO" id="GO:0046872">
    <property type="term" value="F:metal ion binding"/>
    <property type="evidence" value="ECO:0007669"/>
    <property type="project" value="UniProtKB-KW"/>
</dbReference>
<dbReference type="GO" id="GO:0044205">
    <property type="term" value="P:'de novo' UMP biosynthetic process"/>
    <property type="evidence" value="ECO:0007669"/>
    <property type="project" value="UniProtKB-UniRule"/>
</dbReference>